<reference evidence="1" key="1">
    <citation type="submission" date="2024-12" db="EMBL/GenBank/DDBJ databases">
        <title>Comparative genomics and development of molecular markers within Purpureocillium lilacinum and among Purpureocillium species.</title>
        <authorList>
            <person name="Yeh Z.-Y."/>
            <person name="Ni N.-T."/>
            <person name="Lo P.-H."/>
            <person name="Mushyakhwo K."/>
            <person name="Lin C.-F."/>
            <person name="Nai Y.-S."/>
        </authorList>
    </citation>
    <scope>NUCLEOTIDE SEQUENCE</scope>
    <source>
        <strain evidence="1">NCHU-NPUST-175</strain>
    </source>
</reference>
<gene>
    <name evidence="1" type="ORF">ACCO45_001770</name>
</gene>
<accession>A0ACC4EAS5</accession>
<keyword evidence="2" id="KW-1185">Reference proteome</keyword>
<comment type="caution">
    <text evidence="1">The sequence shown here is derived from an EMBL/GenBank/DDBJ whole genome shotgun (WGS) entry which is preliminary data.</text>
</comment>
<proteinExistence type="predicted"/>
<dbReference type="EMBL" id="JBGNUJ010000002">
    <property type="protein sequence ID" value="KAL3964766.1"/>
    <property type="molecule type" value="Genomic_DNA"/>
</dbReference>
<sequence>MAAGDDGDGDNGKKLSVPKFSSFKPKPAPEGRGENPPAKKGERGGDDKKELSVPKFSSFKPKASSRDDSENLSAREQDRGRDKSRSDDRHRDSHRLERRHRDDSRSDNHRRENHRSERRHREVSRSGDRPGDDPHHDRRRRDSHRPERPKRHREDSRSEQSHRRHRSKRRRGTSSGRDESSEPESRRASRKDDEKPREGSRWLDRASDKGPVSGVPGLFVIDTKGDPLIRKYGLDRSKVPAFRRYGGGRVLGTDGRLVIHYDGPQETFSLVFPGERGRSLAKDGLRSTGWQSRNPVRMRAPKHDAAEEEPGDYISLEGPRKSKRQSESEDSSDDEQPVWRSIKGKATSGQIIKSDPEGDEGESSAEDFDDTEGDNPLKWKSILLNRRVKEHPEDIGSWMELVDHQDDLMHAGGITDGRTADDTAHSFSEIKLSMLESALPYATDPKDRERVLHALMHEGSKIWTSKTAAKRWHDISEEELESFALWKTHLNFAMSDISSVEYDTVKQMLLDRLHRVVARSGLYTPHDILQAIYVFLRVTRFIHDSGYQELAIAAWQALLELNLLRPNQRLGQAEALEAFEEFWESEVPRLGEAQSLGWKHFVEFGGEPPAPAKAKQSIDPELSMDTYMWGVLERLQERQARMPARTLDDGTDDDPFRIVMFSDLRPLLFQIPATFLPTVYEELIDSFLLFCGLPLPSIRACGRPWLKATNFSPPRELISSRSRQHAEAACALRDRPRLALYYLGVCFAREPETIRKPAKALLKKYPCEAELYDAYALAEYANDDEDVAIKVLSSATSSKHLAPASTVCSLLRTWSWIELDNGNKCSATKRLCACVDESFKRARLNDEQVSPTVILKAKQMFKCQAEACLYEGSAEQASVHLECLILLSPFRRVFLREQLSSFIERFPRNTIFLLLFEWTDVNFRVINETRNVLDDKVLVKGTDCVSSRIFSIQYEMAQGNAHSTKAAFERALKSDVCKSSVALWIGYVRFVYSQKQWLRQPARDVLYRGLKNCPWSKNLLMEAFGTLVRDMKPDELLSVYREMTSKGMRVHVDMEDYMAKTAERRA</sequence>
<evidence type="ECO:0000313" key="2">
    <source>
        <dbReference type="Proteomes" id="UP001638806"/>
    </source>
</evidence>
<dbReference type="Proteomes" id="UP001638806">
    <property type="component" value="Unassembled WGS sequence"/>
</dbReference>
<protein>
    <submittedName>
        <fullName evidence="1">Uncharacterized protein</fullName>
    </submittedName>
</protein>
<organism evidence="1 2">
    <name type="scientific">Purpureocillium lilacinum</name>
    <name type="common">Paecilomyces lilacinus</name>
    <dbReference type="NCBI Taxonomy" id="33203"/>
    <lineage>
        <taxon>Eukaryota</taxon>
        <taxon>Fungi</taxon>
        <taxon>Dikarya</taxon>
        <taxon>Ascomycota</taxon>
        <taxon>Pezizomycotina</taxon>
        <taxon>Sordariomycetes</taxon>
        <taxon>Hypocreomycetidae</taxon>
        <taxon>Hypocreales</taxon>
        <taxon>Ophiocordycipitaceae</taxon>
        <taxon>Purpureocillium</taxon>
    </lineage>
</organism>
<evidence type="ECO:0000313" key="1">
    <source>
        <dbReference type="EMBL" id="KAL3964766.1"/>
    </source>
</evidence>
<name>A0ACC4EAS5_PURLI</name>